<keyword evidence="1" id="KW-1133">Transmembrane helix</keyword>
<evidence type="ECO:0000256" key="1">
    <source>
        <dbReference type="SAM" id="Phobius"/>
    </source>
</evidence>
<keyword evidence="1" id="KW-0472">Membrane</keyword>
<gene>
    <name evidence="2" type="ORF">NDK43_31465</name>
</gene>
<feature type="transmembrane region" description="Helical" evidence="1">
    <location>
        <begin position="49"/>
        <end position="68"/>
    </location>
</feature>
<protein>
    <submittedName>
        <fullName evidence="2">Uncharacterized protein</fullName>
    </submittedName>
</protein>
<sequence length="76" mass="8924">MLLDGVMLQNDEAYEQTLSSFRSEIKEHNQKMKIEKVYYVSSNKTKLKWFCLYIGLAIFLMVAMMYFGDLLGQKTV</sequence>
<keyword evidence="3" id="KW-1185">Reference proteome</keyword>
<evidence type="ECO:0000313" key="3">
    <source>
        <dbReference type="Proteomes" id="UP001523262"/>
    </source>
</evidence>
<dbReference type="EMBL" id="JAMQCR010000003">
    <property type="protein sequence ID" value="MCM2535986.1"/>
    <property type="molecule type" value="Genomic_DNA"/>
</dbReference>
<evidence type="ECO:0000313" key="2">
    <source>
        <dbReference type="EMBL" id="MCM2535986.1"/>
    </source>
</evidence>
<proteinExistence type="predicted"/>
<comment type="caution">
    <text evidence="2">The sequence shown here is derived from an EMBL/GenBank/DDBJ whole genome shotgun (WGS) entry which is preliminary data.</text>
</comment>
<reference evidence="2 3" key="1">
    <citation type="submission" date="2022-06" db="EMBL/GenBank/DDBJ databases">
        <authorList>
            <person name="Jeon C.O."/>
        </authorList>
    </citation>
    <scope>NUCLEOTIDE SEQUENCE [LARGE SCALE GENOMIC DNA]</scope>
    <source>
        <strain evidence="2 3">KCTC 13943</strain>
    </source>
</reference>
<organism evidence="2 3">
    <name type="scientific">Neobacillus pocheonensis</name>
    <dbReference type="NCBI Taxonomy" id="363869"/>
    <lineage>
        <taxon>Bacteria</taxon>
        <taxon>Bacillati</taxon>
        <taxon>Bacillota</taxon>
        <taxon>Bacilli</taxon>
        <taxon>Bacillales</taxon>
        <taxon>Bacillaceae</taxon>
        <taxon>Neobacillus</taxon>
    </lineage>
</organism>
<accession>A0ABT0WI43</accession>
<dbReference type="Proteomes" id="UP001523262">
    <property type="component" value="Unassembled WGS sequence"/>
</dbReference>
<keyword evidence="1" id="KW-0812">Transmembrane</keyword>
<name>A0ABT0WI43_9BACI</name>